<protein>
    <submittedName>
        <fullName evidence="2">Uncharacterized protein</fullName>
    </submittedName>
</protein>
<dbReference type="EMBL" id="CM004398">
    <property type="protein sequence ID" value="OAY35578.1"/>
    <property type="molecule type" value="Genomic_DNA"/>
</dbReference>
<proteinExistence type="predicted"/>
<gene>
    <name evidence="2" type="ORF">MANES_12G113700</name>
</gene>
<name>A0A2C9UVM6_MANES</name>
<sequence length="51" mass="5939">MLPPSPWPHRRLHRSAAPAKTNTHHRRSIPSPSNYLLFLLSNKNNSLHLYI</sequence>
<reference evidence="2" key="1">
    <citation type="submission" date="2016-02" db="EMBL/GenBank/DDBJ databases">
        <title>WGS assembly of Manihot esculenta.</title>
        <authorList>
            <person name="Bredeson J.V."/>
            <person name="Prochnik S.E."/>
            <person name="Lyons J.B."/>
            <person name="Schmutz J."/>
            <person name="Grimwood J."/>
            <person name="Vrebalov J."/>
            <person name="Bart R.S."/>
            <person name="Amuge T."/>
            <person name="Ferguson M.E."/>
            <person name="Green R."/>
            <person name="Putnam N."/>
            <person name="Stites J."/>
            <person name="Rounsley S."/>
            <person name="Rokhsar D.S."/>
        </authorList>
    </citation>
    <scope>NUCLEOTIDE SEQUENCE [LARGE SCALE GENOMIC DNA]</scope>
    <source>
        <tissue evidence="2">Leaf</tissue>
    </source>
</reference>
<evidence type="ECO:0000313" key="2">
    <source>
        <dbReference type="EMBL" id="OAY35578.1"/>
    </source>
</evidence>
<feature type="region of interest" description="Disordered" evidence="1">
    <location>
        <begin position="1"/>
        <end position="30"/>
    </location>
</feature>
<dbReference type="AlphaFoldDB" id="A0A2C9UVM6"/>
<evidence type="ECO:0000256" key="1">
    <source>
        <dbReference type="SAM" id="MobiDB-lite"/>
    </source>
</evidence>
<accession>A0A2C9UVM6</accession>
<organism evidence="2">
    <name type="scientific">Manihot esculenta</name>
    <name type="common">Cassava</name>
    <name type="synonym">Jatropha manihot</name>
    <dbReference type="NCBI Taxonomy" id="3983"/>
    <lineage>
        <taxon>Eukaryota</taxon>
        <taxon>Viridiplantae</taxon>
        <taxon>Streptophyta</taxon>
        <taxon>Embryophyta</taxon>
        <taxon>Tracheophyta</taxon>
        <taxon>Spermatophyta</taxon>
        <taxon>Magnoliopsida</taxon>
        <taxon>eudicotyledons</taxon>
        <taxon>Gunneridae</taxon>
        <taxon>Pentapetalae</taxon>
        <taxon>rosids</taxon>
        <taxon>fabids</taxon>
        <taxon>Malpighiales</taxon>
        <taxon>Euphorbiaceae</taxon>
        <taxon>Crotonoideae</taxon>
        <taxon>Manihoteae</taxon>
        <taxon>Manihot</taxon>
    </lineage>
</organism>